<dbReference type="PROSITE" id="PS50005">
    <property type="entry name" value="TPR"/>
    <property type="match status" value="1"/>
</dbReference>
<dbReference type="InterPro" id="IPR019734">
    <property type="entry name" value="TPR_rpt"/>
</dbReference>
<dbReference type="PANTHER" id="PTHR47643:SF2">
    <property type="entry name" value="TPR DOMAIN PROTEIN (AFU_ORTHOLOGUE AFUA_5G12710)"/>
    <property type="match status" value="1"/>
</dbReference>
<protein>
    <submittedName>
        <fullName evidence="5">SET5 protein</fullName>
    </submittedName>
</protein>
<reference evidence="5" key="1">
    <citation type="submission" date="2021-02" db="EMBL/GenBank/DDBJ databases">
        <authorList>
            <person name="Dougan E. K."/>
            <person name="Rhodes N."/>
            <person name="Thang M."/>
            <person name="Chan C."/>
        </authorList>
    </citation>
    <scope>NUCLEOTIDE SEQUENCE</scope>
</reference>
<dbReference type="AlphaFoldDB" id="A0A812WPJ5"/>
<dbReference type="InterPro" id="IPR041442">
    <property type="entry name" value="PIH1D1/2/3_CS-like"/>
</dbReference>
<dbReference type="Pfam" id="PF18201">
    <property type="entry name" value="PIH1_CS"/>
    <property type="match status" value="1"/>
</dbReference>
<dbReference type="PROSITE" id="PS50280">
    <property type="entry name" value="SET"/>
    <property type="match status" value="1"/>
</dbReference>
<comment type="caution">
    <text evidence="5">The sequence shown here is derived from an EMBL/GenBank/DDBJ whole genome shotgun (WGS) entry which is preliminary data.</text>
</comment>
<dbReference type="CDD" id="cd20071">
    <property type="entry name" value="SET_SMYD"/>
    <property type="match status" value="1"/>
</dbReference>
<feature type="region of interest" description="Disordered" evidence="3">
    <location>
        <begin position="955"/>
        <end position="991"/>
    </location>
</feature>
<dbReference type="InterPro" id="IPR046341">
    <property type="entry name" value="SET_dom_sf"/>
</dbReference>
<dbReference type="InterPro" id="IPR001214">
    <property type="entry name" value="SET_dom"/>
</dbReference>
<comment type="similarity">
    <text evidence="1">Belongs to the PIH1 family.</text>
</comment>
<evidence type="ECO:0000256" key="2">
    <source>
        <dbReference type="PROSITE-ProRule" id="PRU00339"/>
    </source>
</evidence>
<dbReference type="SUPFAM" id="SSF48452">
    <property type="entry name" value="TPR-like"/>
    <property type="match status" value="1"/>
</dbReference>
<dbReference type="InterPro" id="IPR053209">
    <property type="entry name" value="Gramillin-biosynth_MTr"/>
</dbReference>
<dbReference type="Pfam" id="PF13432">
    <property type="entry name" value="TPR_16"/>
    <property type="match status" value="1"/>
</dbReference>
<evidence type="ECO:0000313" key="6">
    <source>
        <dbReference type="Proteomes" id="UP000649617"/>
    </source>
</evidence>
<dbReference type="SMART" id="SM00028">
    <property type="entry name" value="TPR"/>
    <property type="match status" value="4"/>
</dbReference>
<dbReference type="Pfam" id="PF00856">
    <property type="entry name" value="SET"/>
    <property type="match status" value="1"/>
</dbReference>
<gene>
    <name evidence="5" type="primary">SET5</name>
    <name evidence="5" type="ORF">SPIL2461_LOCUS19286</name>
</gene>
<feature type="domain" description="SET" evidence="4">
    <location>
        <begin position="460"/>
        <end position="663"/>
    </location>
</feature>
<evidence type="ECO:0000259" key="4">
    <source>
        <dbReference type="PROSITE" id="PS50280"/>
    </source>
</evidence>
<accession>A0A812WPJ5</accession>
<dbReference type="InterPro" id="IPR011990">
    <property type="entry name" value="TPR-like_helical_dom_sf"/>
</dbReference>
<keyword evidence="2" id="KW-0802">TPR repeat</keyword>
<dbReference type="OrthoDB" id="446648at2759"/>
<name>A0A812WPJ5_SYMPI</name>
<feature type="repeat" description="TPR" evidence="2">
    <location>
        <begin position="369"/>
        <end position="402"/>
    </location>
</feature>
<dbReference type="PANTHER" id="PTHR47643">
    <property type="entry name" value="TPR DOMAIN PROTEIN (AFU_ORTHOLOGUE AFUA_5G12710)"/>
    <property type="match status" value="1"/>
</dbReference>
<evidence type="ECO:0000256" key="3">
    <source>
        <dbReference type="SAM" id="MobiDB-lite"/>
    </source>
</evidence>
<dbReference type="Gene3D" id="2.170.270.10">
    <property type="entry name" value="SET domain"/>
    <property type="match status" value="1"/>
</dbReference>
<organism evidence="5 6">
    <name type="scientific">Symbiodinium pilosum</name>
    <name type="common">Dinoflagellate</name>
    <dbReference type="NCBI Taxonomy" id="2952"/>
    <lineage>
        <taxon>Eukaryota</taxon>
        <taxon>Sar</taxon>
        <taxon>Alveolata</taxon>
        <taxon>Dinophyceae</taxon>
        <taxon>Suessiales</taxon>
        <taxon>Symbiodiniaceae</taxon>
        <taxon>Symbiodinium</taxon>
    </lineage>
</organism>
<dbReference type="Proteomes" id="UP000649617">
    <property type="component" value="Unassembled WGS sequence"/>
</dbReference>
<sequence>MKFPVVASATVQRPEFQAWVTGLVSSDVHGAIKGRSVGDAVARLQECEDEAYLISLDLMKGFEYLRPAISVGLMAHLGLPDLWVKHFRHAWSSQKRFLHFGRFVDERPVEVGFCTPQGDAMAPVALILAMQHGANAFAELGLRRPALQALFVDDREIIVHHPEDVRLILDHWQTWSQRLRKLSAWVGRLQELVFQQSRQQVCNSLKRKVWTTWPREIPWSHDLNSVLCDARILLEERRQDSRRTGLDCWKEDMAKEGKACARWLKQDHLSLPVGIATPDGCAATVSDIFSELRRSWNTAWERAAAAYRAGQFSEAEELYTQALAAAVDAESRASALVSRAQQGCRLKLQHFEDAREDAAAARALAPDNPKAWYRLGLANARLSRLQEAEAALEEALRLRPGDDDAAPSETLVYEQYFQTGTLAVASATACIRFLGSEGESISGQADDFVIAGLDVEPYVGPVRIGHSPERGRGLFLTEDVPRGRLLLCAQALATGLNEDLPQLLQRAARCEEVGQVLRSLSSGTPESETEVWQRCKTPLSACSNIGPSLQMPLLSAAQLAAPRKLFRSEASSEAENSHAWLDCHKVLSCVEFPRTGFALPMVNPNAAPMEIGNDSQRSGLWLLPAFVNHSCLPNVQRVIVLDCLFLRAGRDLKAGEELFDSYAETLQPWYRRREALATYGFQCCCERCRLEEAVFGRQQTNLEDILEQAANAVRGADGAELAERTEAAANEAEVFAARALEAALHEGRLSDLQLQVYELPPAPLSAQRMALLRDGFERCVDDAEEQSFERQEKLQALLLGSLANVLRGFALSLRGLNRYVEAAAAWSRVLDALEEVIPASELAAIIANDMLSNKLLAFHLDTKKAAQKELRRALLRSHQAYGGGVETWRLMTSKLFAESVLDGGTATWRALQKEKPGLASSSQEQGYCSKDVAVMAAATLKEEKPGFEDLLRKQAARRTQQGTEARSIKPEVPAADASTPPSQKTPKAETEGYAMKGSCSVTTETDAAGLRFVSVVVPLPGLNSAAEASLEVSATELRVTSLRHDVPHQISTPLPLEVDASSSTAKWSRRQQQLTIRLRAK</sequence>
<dbReference type="Gene3D" id="1.25.40.10">
    <property type="entry name" value="Tetratricopeptide repeat domain"/>
    <property type="match status" value="1"/>
</dbReference>
<dbReference type="EMBL" id="CAJNIZ010044438">
    <property type="protein sequence ID" value="CAE7689003.1"/>
    <property type="molecule type" value="Genomic_DNA"/>
</dbReference>
<keyword evidence="6" id="KW-1185">Reference proteome</keyword>
<evidence type="ECO:0000256" key="1">
    <source>
        <dbReference type="ARBA" id="ARBA00008511"/>
    </source>
</evidence>
<evidence type="ECO:0000313" key="5">
    <source>
        <dbReference type="EMBL" id="CAE7689003.1"/>
    </source>
</evidence>
<dbReference type="SUPFAM" id="SSF82199">
    <property type="entry name" value="SET domain"/>
    <property type="match status" value="1"/>
</dbReference>
<proteinExistence type="inferred from homology"/>